<feature type="region of interest" description="Disordered" evidence="1">
    <location>
        <begin position="1"/>
        <end position="25"/>
    </location>
</feature>
<protein>
    <submittedName>
        <fullName evidence="2">Uncharacterized protein</fullName>
    </submittedName>
</protein>
<dbReference type="Proteomes" id="UP000837857">
    <property type="component" value="Chromosome 1"/>
</dbReference>
<reference evidence="2" key="1">
    <citation type="submission" date="2022-03" db="EMBL/GenBank/DDBJ databases">
        <authorList>
            <person name="Martin H S."/>
        </authorList>
    </citation>
    <scope>NUCLEOTIDE SEQUENCE</scope>
</reference>
<gene>
    <name evidence="2" type="ORF">IPOD504_LOCUS361</name>
</gene>
<organism evidence="2 3">
    <name type="scientific">Iphiclides podalirius</name>
    <name type="common">scarce swallowtail</name>
    <dbReference type="NCBI Taxonomy" id="110791"/>
    <lineage>
        <taxon>Eukaryota</taxon>
        <taxon>Metazoa</taxon>
        <taxon>Ecdysozoa</taxon>
        <taxon>Arthropoda</taxon>
        <taxon>Hexapoda</taxon>
        <taxon>Insecta</taxon>
        <taxon>Pterygota</taxon>
        <taxon>Neoptera</taxon>
        <taxon>Endopterygota</taxon>
        <taxon>Lepidoptera</taxon>
        <taxon>Glossata</taxon>
        <taxon>Ditrysia</taxon>
        <taxon>Papilionoidea</taxon>
        <taxon>Papilionidae</taxon>
        <taxon>Papilioninae</taxon>
        <taxon>Iphiclides</taxon>
    </lineage>
</organism>
<dbReference type="EMBL" id="OW152813">
    <property type="protein sequence ID" value="CAH2034970.1"/>
    <property type="molecule type" value="Genomic_DNA"/>
</dbReference>
<name>A0ABN8HK48_9NEOP</name>
<keyword evidence="3" id="KW-1185">Reference proteome</keyword>
<feature type="non-terminal residue" evidence="2">
    <location>
        <position position="1"/>
    </location>
</feature>
<accession>A0ABN8HK48</accession>
<evidence type="ECO:0000313" key="3">
    <source>
        <dbReference type="Proteomes" id="UP000837857"/>
    </source>
</evidence>
<sequence length="67" mass="7866">MLEPSAETVAPRATPPRHYVPQSHRSRDAFVTQFVHVLRSRPHGDVVAQTRRSARLRPSRLETFRWY</sequence>
<proteinExistence type="predicted"/>
<evidence type="ECO:0000256" key="1">
    <source>
        <dbReference type="SAM" id="MobiDB-lite"/>
    </source>
</evidence>
<evidence type="ECO:0000313" key="2">
    <source>
        <dbReference type="EMBL" id="CAH2034970.1"/>
    </source>
</evidence>